<evidence type="ECO:0000256" key="4">
    <source>
        <dbReference type="ARBA" id="ARBA00022692"/>
    </source>
</evidence>
<name>A0A1M4TI14_9CLOT</name>
<feature type="transmembrane region" description="Helical" evidence="8">
    <location>
        <begin position="96"/>
        <end position="119"/>
    </location>
</feature>
<keyword evidence="7 8" id="KW-0472">Membrane</keyword>
<dbReference type="Proteomes" id="UP000184423">
    <property type="component" value="Unassembled WGS sequence"/>
</dbReference>
<feature type="transmembrane region" description="Helical" evidence="8">
    <location>
        <begin position="35"/>
        <end position="59"/>
    </location>
</feature>
<accession>A0A1M4TI14</accession>
<feature type="transmembrane region" description="Helical" evidence="8">
    <location>
        <begin position="131"/>
        <end position="153"/>
    </location>
</feature>
<dbReference type="AlphaFoldDB" id="A0A1M4TI14"/>
<dbReference type="NCBIfam" id="TIGR03426">
    <property type="entry name" value="shape_MreD"/>
    <property type="match status" value="1"/>
</dbReference>
<keyword evidence="3" id="KW-1003">Cell membrane</keyword>
<feature type="transmembrane region" description="Helical" evidence="8">
    <location>
        <begin position="6"/>
        <end position="28"/>
    </location>
</feature>
<evidence type="ECO:0000313" key="9">
    <source>
        <dbReference type="EMBL" id="SHE43917.1"/>
    </source>
</evidence>
<dbReference type="Pfam" id="PF04093">
    <property type="entry name" value="MreD"/>
    <property type="match status" value="1"/>
</dbReference>
<protein>
    <submittedName>
        <fullName evidence="9">Rod shape-determining protein MreD</fullName>
    </submittedName>
</protein>
<sequence>MKRSVTFVLIGLLCLILQNTIFMNFSFFGAKVDLLLIYIVSISMFLDKVELIFVVLPIGIFKDAFFPYIFGINTLIYLIISFIVNLIENKIYKDTILIPILFTFLSTLIKYILVFIFIYPSGILNYSYEKVLILFINEIILNAAICPFIYNVVKKVNMSEKLKKDWKF</sequence>
<dbReference type="RefSeq" id="WP_073247754.1">
    <property type="nucleotide sequence ID" value="NZ_FQVG01000004.1"/>
</dbReference>
<organism evidence="9 10">
    <name type="scientific">Caloramator proteoclasticus DSM 10124</name>
    <dbReference type="NCBI Taxonomy" id="1121262"/>
    <lineage>
        <taxon>Bacteria</taxon>
        <taxon>Bacillati</taxon>
        <taxon>Bacillota</taxon>
        <taxon>Clostridia</taxon>
        <taxon>Eubacteriales</taxon>
        <taxon>Clostridiaceae</taxon>
        <taxon>Caloramator</taxon>
    </lineage>
</organism>
<evidence type="ECO:0000256" key="5">
    <source>
        <dbReference type="ARBA" id="ARBA00022960"/>
    </source>
</evidence>
<feature type="transmembrane region" description="Helical" evidence="8">
    <location>
        <begin position="65"/>
        <end position="84"/>
    </location>
</feature>
<dbReference type="InterPro" id="IPR007227">
    <property type="entry name" value="Cell_shape_determining_MreD"/>
</dbReference>
<keyword evidence="6 8" id="KW-1133">Transmembrane helix</keyword>
<evidence type="ECO:0000256" key="8">
    <source>
        <dbReference type="SAM" id="Phobius"/>
    </source>
</evidence>
<keyword evidence="10" id="KW-1185">Reference proteome</keyword>
<evidence type="ECO:0000256" key="2">
    <source>
        <dbReference type="ARBA" id="ARBA00007776"/>
    </source>
</evidence>
<gene>
    <name evidence="9" type="ORF">SAMN02746091_00394</name>
</gene>
<dbReference type="GO" id="GO:0008360">
    <property type="term" value="P:regulation of cell shape"/>
    <property type="evidence" value="ECO:0007669"/>
    <property type="project" value="UniProtKB-KW"/>
</dbReference>
<evidence type="ECO:0000256" key="7">
    <source>
        <dbReference type="ARBA" id="ARBA00023136"/>
    </source>
</evidence>
<evidence type="ECO:0000256" key="3">
    <source>
        <dbReference type="ARBA" id="ARBA00022475"/>
    </source>
</evidence>
<dbReference type="GO" id="GO:0005886">
    <property type="term" value="C:plasma membrane"/>
    <property type="evidence" value="ECO:0007669"/>
    <property type="project" value="UniProtKB-SubCell"/>
</dbReference>
<proteinExistence type="inferred from homology"/>
<comment type="similarity">
    <text evidence="2">Belongs to the MreD family.</text>
</comment>
<comment type="subcellular location">
    <subcellularLocation>
        <location evidence="1">Cell membrane</location>
        <topology evidence="1">Multi-pass membrane protein</topology>
    </subcellularLocation>
</comment>
<evidence type="ECO:0000256" key="6">
    <source>
        <dbReference type="ARBA" id="ARBA00022989"/>
    </source>
</evidence>
<reference evidence="10" key="1">
    <citation type="submission" date="2016-11" db="EMBL/GenBank/DDBJ databases">
        <authorList>
            <person name="Varghese N."/>
            <person name="Submissions S."/>
        </authorList>
    </citation>
    <scope>NUCLEOTIDE SEQUENCE [LARGE SCALE GENOMIC DNA]</scope>
    <source>
        <strain evidence="10">DSM 10124</strain>
    </source>
</reference>
<evidence type="ECO:0000256" key="1">
    <source>
        <dbReference type="ARBA" id="ARBA00004651"/>
    </source>
</evidence>
<dbReference type="EMBL" id="FQVG01000004">
    <property type="protein sequence ID" value="SHE43917.1"/>
    <property type="molecule type" value="Genomic_DNA"/>
</dbReference>
<keyword evidence="4 8" id="KW-0812">Transmembrane</keyword>
<keyword evidence="5" id="KW-0133">Cell shape</keyword>
<evidence type="ECO:0000313" key="10">
    <source>
        <dbReference type="Proteomes" id="UP000184423"/>
    </source>
</evidence>